<evidence type="ECO:0000259" key="4">
    <source>
        <dbReference type="PROSITE" id="PS01124"/>
    </source>
</evidence>
<evidence type="ECO:0000313" key="5">
    <source>
        <dbReference type="EMBL" id="SCZ78959.1"/>
    </source>
</evidence>
<dbReference type="PROSITE" id="PS01124">
    <property type="entry name" value="HTH_ARAC_FAMILY_2"/>
    <property type="match status" value="1"/>
</dbReference>
<dbReference type="PANTHER" id="PTHR43280:SF28">
    <property type="entry name" value="HTH-TYPE TRANSCRIPTIONAL ACTIVATOR RHAS"/>
    <property type="match status" value="1"/>
</dbReference>
<dbReference type="Pfam" id="PF12833">
    <property type="entry name" value="HTH_18"/>
    <property type="match status" value="1"/>
</dbReference>
<dbReference type="Gene3D" id="1.10.10.60">
    <property type="entry name" value="Homeodomain-like"/>
    <property type="match status" value="2"/>
</dbReference>
<dbReference type="SMART" id="SM00342">
    <property type="entry name" value="HTH_ARAC"/>
    <property type="match status" value="1"/>
</dbReference>
<keyword evidence="1" id="KW-0805">Transcription regulation</keyword>
<sequence length="311" mass="36873">MAKQKKQIEYRYYEIPDGHYVMALLGESWVRSYGAEKVNLLHFHNYMEIGYCYWGNGMLTIEESNVAYKGGIITIIPENIPHETKSFNEGVCKWEYIYIDLDSFIRNEMQFKRMLPEEVIKRINNQGYVIQWNQNKALTNIVRNIIEEYREKKPYYKDAVKGYLRAFVVELLRINEDMSSSLTLEEKRLNSYIEKSVSYIAEHYAEDLKMSDVAHECGLSESHFRRIFEESMSMKPLDYLNMVRIDKACEIIQNKDYAMEEVGFRVGYQTPSTFNRNFKKLTGKTPYQWKKDENNLGLTKKNYKISAKKGW</sequence>
<dbReference type="GO" id="GO:0003700">
    <property type="term" value="F:DNA-binding transcription factor activity"/>
    <property type="evidence" value="ECO:0007669"/>
    <property type="project" value="InterPro"/>
</dbReference>
<feature type="domain" description="HTH araC/xylS-type" evidence="4">
    <location>
        <begin position="194"/>
        <end position="292"/>
    </location>
</feature>
<dbReference type="SUPFAM" id="SSF51215">
    <property type="entry name" value="Regulatory protein AraC"/>
    <property type="match status" value="1"/>
</dbReference>
<dbReference type="RefSeq" id="WP_090162510.1">
    <property type="nucleotide sequence ID" value="NZ_FMWK01000006.1"/>
</dbReference>
<dbReference type="EMBL" id="FMWK01000006">
    <property type="protein sequence ID" value="SCZ78959.1"/>
    <property type="molecule type" value="Genomic_DNA"/>
</dbReference>
<gene>
    <name evidence="5" type="ORF">SAMN02910350_01547</name>
</gene>
<dbReference type="InterPro" id="IPR018062">
    <property type="entry name" value="HTH_AraC-typ_CS"/>
</dbReference>
<dbReference type="PANTHER" id="PTHR43280">
    <property type="entry name" value="ARAC-FAMILY TRANSCRIPTIONAL REGULATOR"/>
    <property type="match status" value="1"/>
</dbReference>
<evidence type="ECO:0000256" key="2">
    <source>
        <dbReference type="ARBA" id="ARBA00023125"/>
    </source>
</evidence>
<organism evidence="5 6">
    <name type="scientific">Pseudobutyrivibrio xylanivorans</name>
    <dbReference type="NCBI Taxonomy" id="185007"/>
    <lineage>
        <taxon>Bacteria</taxon>
        <taxon>Bacillati</taxon>
        <taxon>Bacillota</taxon>
        <taxon>Clostridia</taxon>
        <taxon>Lachnospirales</taxon>
        <taxon>Lachnospiraceae</taxon>
        <taxon>Pseudobutyrivibrio</taxon>
    </lineage>
</organism>
<evidence type="ECO:0000256" key="1">
    <source>
        <dbReference type="ARBA" id="ARBA00023015"/>
    </source>
</evidence>
<dbReference type="InterPro" id="IPR003313">
    <property type="entry name" value="AraC-bd"/>
</dbReference>
<keyword evidence="3" id="KW-0804">Transcription</keyword>
<evidence type="ECO:0000256" key="3">
    <source>
        <dbReference type="ARBA" id="ARBA00023163"/>
    </source>
</evidence>
<dbReference type="AlphaFoldDB" id="A0A1G5S051"/>
<evidence type="ECO:0000313" key="6">
    <source>
        <dbReference type="Proteomes" id="UP000199428"/>
    </source>
</evidence>
<accession>A0A1G5S051</accession>
<dbReference type="InterPro" id="IPR009057">
    <property type="entry name" value="Homeodomain-like_sf"/>
</dbReference>
<dbReference type="SUPFAM" id="SSF46689">
    <property type="entry name" value="Homeodomain-like"/>
    <property type="match status" value="2"/>
</dbReference>
<dbReference type="Proteomes" id="UP000199428">
    <property type="component" value="Unassembled WGS sequence"/>
</dbReference>
<protein>
    <submittedName>
        <fullName evidence="5">AraC-type DNA-binding protein</fullName>
    </submittedName>
</protein>
<proteinExistence type="predicted"/>
<name>A0A1G5S051_PSEXY</name>
<reference evidence="5 6" key="1">
    <citation type="submission" date="2016-10" db="EMBL/GenBank/DDBJ databases">
        <authorList>
            <person name="de Groot N.N."/>
        </authorList>
    </citation>
    <scope>NUCLEOTIDE SEQUENCE [LARGE SCALE GENOMIC DNA]</scope>
    <source>
        <strain evidence="5 6">DSM 10317</strain>
    </source>
</reference>
<dbReference type="PROSITE" id="PS00041">
    <property type="entry name" value="HTH_ARAC_FAMILY_1"/>
    <property type="match status" value="1"/>
</dbReference>
<dbReference type="Pfam" id="PF02311">
    <property type="entry name" value="AraC_binding"/>
    <property type="match status" value="1"/>
</dbReference>
<dbReference type="GO" id="GO:0043565">
    <property type="term" value="F:sequence-specific DNA binding"/>
    <property type="evidence" value="ECO:0007669"/>
    <property type="project" value="InterPro"/>
</dbReference>
<keyword evidence="2 5" id="KW-0238">DNA-binding</keyword>
<dbReference type="InterPro" id="IPR037923">
    <property type="entry name" value="HTH-like"/>
</dbReference>
<dbReference type="InterPro" id="IPR018060">
    <property type="entry name" value="HTH_AraC"/>
</dbReference>